<dbReference type="EMBL" id="AWSD01000157">
    <property type="protein sequence ID" value="ERH18919.1"/>
    <property type="molecule type" value="Genomic_DNA"/>
</dbReference>
<dbReference type="HOGENOM" id="CLU_2140495_0_0_11"/>
<name>U1QAA2_9ACTO</name>
<proteinExistence type="predicted"/>
<reference evidence="2 3" key="1">
    <citation type="submission" date="2013-06" db="EMBL/GenBank/DDBJ databases">
        <authorList>
            <person name="Weinstock G."/>
            <person name="Sodergren E."/>
            <person name="Lobos E.A."/>
            <person name="Fulton L."/>
            <person name="Fulton R."/>
            <person name="Courtney L."/>
            <person name="Fronick C."/>
            <person name="O'Laughlin M."/>
            <person name="Godfrey J."/>
            <person name="Wilson R.M."/>
            <person name="Miner T."/>
            <person name="Farmer C."/>
            <person name="Delehaunty K."/>
            <person name="Cordes M."/>
            <person name="Minx P."/>
            <person name="Tomlinson C."/>
            <person name="Chen J."/>
            <person name="Wollam A."/>
            <person name="Pepin K.H."/>
            <person name="Bhonagiri V."/>
            <person name="Zhang X."/>
            <person name="Warren W."/>
            <person name="Mitreva M."/>
            <person name="Mardis E.R."/>
            <person name="Wilson R.K."/>
        </authorList>
    </citation>
    <scope>NUCLEOTIDE SEQUENCE [LARGE SCALE GENOMIC DNA]</scope>
    <source>
        <strain evidence="2 3">F0510</strain>
    </source>
</reference>
<dbReference type="AlphaFoldDB" id="U1QAA2"/>
<comment type="caution">
    <text evidence="2">The sequence shown here is derived from an EMBL/GenBank/DDBJ whole genome shotgun (WGS) entry which is preliminary data.</text>
</comment>
<evidence type="ECO:0000256" key="1">
    <source>
        <dbReference type="SAM" id="MobiDB-lite"/>
    </source>
</evidence>
<sequence>MAAGADSVADHRSTDRRRRSGAITADKPHEASTALKYGGTVGSDGSDADLGNSHDALNNRYLNSTCSALTSALTRFGSRRRSTVDTECEFKPNLSGNTSRTAGIDRDNSPPI</sequence>
<gene>
    <name evidence="2" type="ORF">HMPREF1549_01583</name>
</gene>
<accession>U1QAA2</accession>
<dbReference type="Proteomes" id="UP000016498">
    <property type="component" value="Unassembled WGS sequence"/>
</dbReference>
<feature type="region of interest" description="Disordered" evidence="1">
    <location>
        <begin position="86"/>
        <end position="112"/>
    </location>
</feature>
<organism evidence="2 3">
    <name type="scientific">Actinomyces johnsonii F0510</name>
    <dbReference type="NCBI Taxonomy" id="1227262"/>
    <lineage>
        <taxon>Bacteria</taxon>
        <taxon>Bacillati</taxon>
        <taxon>Actinomycetota</taxon>
        <taxon>Actinomycetes</taxon>
        <taxon>Actinomycetales</taxon>
        <taxon>Actinomycetaceae</taxon>
        <taxon>Actinomyces</taxon>
    </lineage>
</organism>
<feature type="compositionally biased region" description="Basic and acidic residues" evidence="1">
    <location>
        <begin position="103"/>
        <end position="112"/>
    </location>
</feature>
<feature type="region of interest" description="Disordered" evidence="1">
    <location>
        <begin position="1"/>
        <end position="52"/>
    </location>
</feature>
<protein>
    <submittedName>
        <fullName evidence="2">Uncharacterized protein</fullName>
    </submittedName>
</protein>
<evidence type="ECO:0000313" key="3">
    <source>
        <dbReference type="Proteomes" id="UP000016498"/>
    </source>
</evidence>
<evidence type="ECO:0000313" key="2">
    <source>
        <dbReference type="EMBL" id="ERH18919.1"/>
    </source>
</evidence>